<dbReference type="Proteomes" id="UP001174677">
    <property type="component" value="Unassembled WGS sequence"/>
</dbReference>
<sequence length="263" mass="30495">MDKFGNLNTDIPFDVLSRLPTKDLVELKFVSKGWHQLVTDPSFIQVQSQRIQPLSGFFFQQRFQWCQDDIVIINYIPMKWEGAELHKKVFDFLPQDVVLLTSCNGLFCCRSCFPFEQPAIFVCNPLNKEWIKLDWAEPDKEKSIALAFDPFQDFSDNSANFKLVSVSQSETEQEEFYFSFEIYSSKTRSWKLSKEICWCNSNLYKNKGVFIGGILHWLTDGDQILTFNVENEFAWLISAPLPAMELNSVPESCIETLKAAYII</sequence>
<dbReference type="Gene3D" id="1.20.1280.50">
    <property type="match status" value="1"/>
</dbReference>
<comment type="caution">
    <text evidence="2">The sequence shown here is derived from an EMBL/GenBank/DDBJ whole genome shotgun (WGS) entry which is preliminary data.</text>
</comment>
<proteinExistence type="predicted"/>
<dbReference type="SUPFAM" id="SSF81383">
    <property type="entry name" value="F-box domain"/>
    <property type="match status" value="1"/>
</dbReference>
<dbReference type="Pfam" id="PF07734">
    <property type="entry name" value="FBA_1"/>
    <property type="match status" value="1"/>
</dbReference>
<dbReference type="PANTHER" id="PTHR31672">
    <property type="entry name" value="BNACNNG10540D PROTEIN"/>
    <property type="match status" value="1"/>
</dbReference>
<dbReference type="Pfam" id="PF00646">
    <property type="entry name" value="F-box"/>
    <property type="match status" value="1"/>
</dbReference>
<accession>A0ABQ9KB23</accession>
<dbReference type="InterPro" id="IPR001810">
    <property type="entry name" value="F-box_dom"/>
</dbReference>
<evidence type="ECO:0000259" key="1">
    <source>
        <dbReference type="SMART" id="SM00256"/>
    </source>
</evidence>
<dbReference type="InterPro" id="IPR050796">
    <property type="entry name" value="SCF_F-box_component"/>
</dbReference>
<keyword evidence="3" id="KW-1185">Reference proteome</keyword>
<dbReference type="PANTHER" id="PTHR31672:SF13">
    <property type="entry name" value="F-BOX PROTEIN CPR30-LIKE"/>
    <property type="match status" value="1"/>
</dbReference>
<reference evidence="2 3" key="1">
    <citation type="journal article" date="2023" name="Plant Biotechnol. J.">
        <title>Chromosome-level wild Hevea brasiliensis genome provides new tools for genomic-assisted breeding and valuable loci to elevate rubber yield.</title>
        <authorList>
            <person name="Cheng H."/>
            <person name="Song X."/>
            <person name="Hu Y."/>
            <person name="Wu T."/>
            <person name="Yang Q."/>
            <person name="An Z."/>
            <person name="Feng S."/>
            <person name="Deng Z."/>
            <person name="Wu W."/>
            <person name="Zeng X."/>
            <person name="Tu M."/>
            <person name="Wang X."/>
            <person name="Huang H."/>
        </authorList>
    </citation>
    <scope>NUCLEOTIDE SEQUENCE [LARGE SCALE GENOMIC DNA]</scope>
    <source>
        <strain evidence="2">MT/VB/25A 57/8</strain>
    </source>
</reference>
<protein>
    <recommendedName>
        <fullName evidence="1">F-box domain-containing protein</fullName>
    </recommendedName>
</protein>
<name>A0ABQ9KB23_HEVBR</name>
<dbReference type="InterPro" id="IPR017451">
    <property type="entry name" value="F-box-assoc_interact_dom"/>
</dbReference>
<organism evidence="2 3">
    <name type="scientific">Hevea brasiliensis</name>
    <name type="common">Para rubber tree</name>
    <name type="synonym">Siphonia brasiliensis</name>
    <dbReference type="NCBI Taxonomy" id="3981"/>
    <lineage>
        <taxon>Eukaryota</taxon>
        <taxon>Viridiplantae</taxon>
        <taxon>Streptophyta</taxon>
        <taxon>Embryophyta</taxon>
        <taxon>Tracheophyta</taxon>
        <taxon>Spermatophyta</taxon>
        <taxon>Magnoliopsida</taxon>
        <taxon>eudicotyledons</taxon>
        <taxon>Gunneridae</taxon>
        <taxon>Pentapetalae</taxon>
        <taxon>rosids</taxon>
        <taxon>fabids</taxon>
        <taxon>Malpighiales</taxon>
        <taxon>Euphorbiaceae</taxon>
        <taxon>Crotonoideae</taxon>
        <taxon>Micrandreae</taxon>
        <taxon>Hevea</taxon>
    </lineage>
</organism>
<dbReference type="SMART" id="SM00256">
    <property type="entry name" value="FBOX"/>
    <property type="match status" value="1"/>
</dbReference>
<dbReference type="InterPro" id="IPR036047">
    <property type="entry name" value="F-box-like_dom_sf"/>
</dbReference>
<dbReference type="InterPro" id="IPR006527">
    <property type="entry name" value="F-box-assoc_dom_typ1"/>
</dbReference>
<dbReference type="EMBL" id="JARPOI010000241">
    <property type="protein sequence ID" value="KAJ9129143.1"/>
    <property type="molecule type" value="Genomic_DNA"/>
</dbReference>
<evidence type="ECO:0000313" key="2">
    <source>
        <dbReference type="EMBL" id="KAJ9129143.1"/>
    </source>
</evidence>
<dbReference type="NCBIfam" id="TIGR01640">
    <property type="entry name" value="F_box_assoc_1"/>
    <property type="match status" value="1"/>
</dbReference>
<gene>
    <name evidence="2" type="ORF">P3X46_034071</name>
</gene>
<evidence type="ECO:0000313" key="3">
    <source>
        <dbReference type="Proteomes" id="UP001174677"/>
    </source>
</evidence>
<feature type="domain" description="F-box" evidence="1">
    <location>
        <begin position="7"/>
        <end position="46"/>
    </location>
</feature>